<keyword evidence="1" id="KW-0812">Transmembrane</keyword>
<feature type="transmembrane region" description="Helical" evidence="1">
    <location>
        <begin position="62"/>
        <end position="86"/>
    </location>
</feature>
<dbReference type="Gene3D" id="3.30.70.1450">
    <property type="entry name" value="Regulator of K+ conductance, C-terminal domain"/>
    <property type="match status" value="1"/>
</dbReference>
<protein>
    <submittedName>
        <fullName evidence="3">TrkA C-terminal domain-containing protein</fullName>
    </submittedName>
</protein>
<reference evidence="3 4" key="1">
    <citation type="submission" date="2021-07" db="EMBL/GenBank/DDBJ databases">
        <title>Paenibacillus radiodurans sp. nov., isolated from the southeastern edge of Tengger Desert.</title>
        <authorList>
            <person name="Zhang G."/>
        </authorList>
    </citation>
    <scope>NUCLEOTIDE SEQUENCE [LARGE SCALE GENOMIC DNA]</scope>
    <source>
        <strain evidence="3 4">DT7-4</strain>
    </source>
</reference>
<keyword evidence="4" id="KW-1185">Reference proteome</keyword>
<proteinExistence type="predicted"/>
<evidence type="ECO:0000313" key="3">
    <source>
        <dbReference type="EMBL" id="MBW7475486.1"/>
    </source>
</evidence>
<dbReference type="Pfam" id="PF02080">
    <property type="entry name" value="TrkA_C"/>
    <property type="match status" value="1"/>
</dbReference>
<comment type="caution">
    <text evidence="3">The sequence shown here is derived from an EMBL/GenBank/DDBJ whole genome shotgun (WGS) entry which is preliminary data.</text>
</comment>
<feature type="domain" description="RCK C-terminal" evidence="2">
    <location>
        <begin position="134"/>
        <end position="219"/>
    </location>
</feature>
<evidence type="ECO:0000313" key="4">
    <source>
        <dbReference type="Proteomes" id="UP000812277"/>
    </source>
</evidence>
<feature type="transmembrane region" description="Helical" evidence="1">
    <location>
        <begin position="6"/>
        <end position="24"/>
    </location>
</feature>
<evidence type="ECO:0000256" key="1">
    <source>
        <dbReference type="SAM" id="Phobius"/>
    </source>
</evidence>
<dbReference type="RefSeq" id="WP_219872726.1">
    <property type="nucleotide sequence ID" value="NZ_JAHZIJ010000007.1"/>
</dbReference>
<accession>A0ABS7D6K0</accession>
<dbReference type="InterPro" id="IPR006037">
    <property type="entry name" value="RCK_C"/>
</dbReference>
<dbReference type="PROSITE" id="PS51202">
    <property type="entry name" value="RCK_C"/>
    <property type="match status" value="1"/>
</dbReference>
<keyword evidence="1" id="KW-0472">Membrane</keyword>
<keyword evidence="1" id="KW-1133">Transmembrane helix</keyword>
<sequence>MGFIIIYMVIVFAVVEIAAVLMRATGLNKDISRFQVVSLLTSTGFTTMESELISDHPIRRRIGMFLILFGLFSFAVIVSAIANILAPGFQSSYLAAAAGALIAILVLVRTPMATAFLSSKFNRSLERKFEVHELPIKDVLLLEESDYFVELPVGPDCSYIGQRMRDILPSDADLNLLFIKRGTINVRKKKYETALEAGDVLYLYGDKKEFDAFFAEEMEDQAPAIMTRGGGRT</sequence>
<organism evidence="3 4">
    <name type="scientific">Paenibacillus oenotherae</name>
    <dbReference type="NCBI Taxonomy" id="1435645"/>
    <lineage>
        <taxon>Bacteria</taxon>
        <taxon>Bacillati</taxon>
        <taxon>Bacillota</taxon>
        <taxon>Bacilli</taxon>
        <taxon>Bacillales</taxon>
        <taxon>Paenibacillaceae</taxon>
        <taxon>Paenibacillus</taxon>
    </lineage>
</organism>
<feature type="transmembrane region" description="Helical" evidence="1">
    <location>
        <begin position="92"/>
        <end position="117"/>
    </location>
</feature>
<evidence type="ECO:0000259" key="2">
    <source>
        <dbReference type="PROSITE" id="PS51202"/>
    </source>
</evidence>
<gene>
    <name evidence="3" type="ORF">K0T92_12065</name>
</gene>
<dbReference type="InterPro" id="IPR036721">
    <property type="entry name" value="RCK_C_sf"/>
</dbReference>
<dbReference type="EMBL" id="JAHZIJ010000007">
    <property type="protein sequence ID" value="MBW7475486.1"/>
    <property type="molecule type" value="Genomic_DNA"/>
</dbReference>
<dbReference type="Proteomes" id="UP000812277">
    <property type="component" value="Unassembled WGS sequence"/>
</dbReference>
<dbReference type="SUPFAM" id="SSF116726">
    <property type="entry name" value="TrkA C-terminal domain-like"/>
    <property type="match status" value="1"/>
</dbReference>
<name>A0ABS7D6K0_9BACL</name>